<evidence type="ECO:0000256" key="4">
    <source>
        <dbReference type="ARBA" id="ARBA00022833"/>
    </source>
</evidence>
<evidence type="ECO:0000259" key="8">
    <source>
        <dbReference type="Pfam" id="PF13359"/>
    </source>
</evidence>
<dbReference type="EMBL" id="JAINUF010000006">
    <property type="protein sequence ID" value="KAJ8356541.1"/>
    <property type="molecule type" value="Genomic_DNA"/>
</dbReference>
<dbReference type="GO" id="GO:0008270">
    <property type="term" value="F:zinc ion binding"/>
    <property type="evidence" value="ECO:0007669"/>
    <property type="project" value="UniProtKB-KW"/>
</dbReference>
<keyword evidence="2" id="KW-0479">Metal-binding</keyword>
<keyword evidence="3" id="KW-0863">Zinc-finger</keyword>
<name>A0A9Q1FE45_SYNKA</name>
<comment type="cofactor">
    <cofactor evidence="1">
        <name>a divalent metal cation</name>
        <dbReference type="ChEBI" id="CHEBI:60240"/>
    </cofactor>
</comment>
<feature type="region of interest" description="Disordered" evidence="6">
    <location>
        <begin position="299"/>
        <end position="325"/>
    </location>
</feature>
<dbReference type="GO" id="GO:0003677">
    <property type="term" value="F:DNA binding"/>
    <property type="evidence" value="ECO:0007669"/>
    <property type="project" value="UniProtKB-KW"/>
</dbReference>
<organism evidence="9 10">
    <name type="scientific">Synaphobranchus kaupii</name>
    <name type="common">Kaup's arrowtooth eel</name>
    <dbReference type="NCBI Taxonomy" id="118154"/>
    <lineage>
        <taxon>Eukaryota</taxon>
        <taxon>Metazoa</taxon>
        <taxon>Chordata</taxon>
        <taxon>Craniata</taxon>
        <taxon>Vertebrata</taxon>
        <taxon>Euteleostomi</taxon>
        <taxon>Actinopterygii</taxon>
        <taxon>Neopterygii</taxon>
        <taxon>Teleostei</taxon>
        <taxon>Anguilliformes</taxon>
        <taxon>Synaphobranchidae</taxon>
        <taxon>Synaphobranchus</taxon>
    </lineage>
</organism>
<evidence type="ECO:0000313" key="9">
    <source>
        <dbReference type="EMBL" id="KAJ8356541.1"/>
    </source>
</evidence>
<evidence type="ECO:0000313" key="10">
    <source>
        <dbReference type="Proteomes" id="UP001152622"/>
    </source>
</evidence>
<dbReference type="Pfam" id="PF13359">
    <property type="entry name" value="DDE_Tnp_4"/>
    <property type="match status" value="1"/>
</dbReference>
<keyword evidence="4" id="KW-0862">Zinc</keyword>
<dbReference type="Proteomes" id="UP001152622">
    <property type="component" value="Chromosome 6"/>
</dbReference>
<keyword evidence="10" id="KW-1185">Reference proteome</keyword>
<feature type="domain" description="THAP-type" evidence="7">
    <location>
        <begin position="381"/>
        <end position="438"/>
    </location>
</feature>
<evidence type="ECO:0000256" key="6">
    <source>
        <dbReference type="SAM" id="MobiDB-lite"/>
    </source>
</evidence>
<dbReference type="AlphaFoldDB" id="A0A9Q1FE45"/>
<dbReference type="OrthoDB" id="10020990at2759"/>
<accession>A0A9Q1FE45</accession>
<dbReference type="PANTHER" id="PTHR23080">
    <property type="entry name" value="THAP DOMAIN PROTEIN"/>
    <property type="match status" value="1"/>
</dbReference>
<feature type="compositionally biased region" description="Basic and acidic residues" evidence="6">
    <location>
        <begin position="299"/>
        <end position="313"/>
    </location>
</feature>
<dbReference type="InterPro" id="IPR027806">
    <property type="entry name" value="HARBI1_dom"/>
</dbReference>
<sequence>MNTLSYITATCYHIDEKWDIKSHVLTTEKMEERHTAENLRTALTTIIAEWVGDSSKVSAVVHDNAANIVKANDGCDWESVNCFAHTLQLAINDGFKAVTSLERIIGAASKIVAHFHHSTPATHCLHAKQEQMTLPKHSLIQCCKTRWNSTYQMFARLVEQRWAVSAVLSDRTVTKPSDARNLKLRDEYWRTMEEITPVLKLLEVATTATCGERAVSLSVVYPVVCGLMNEHLRPSEENSISFNTFVNAVRKSLEDRFKPSDRETGAHPALVTSVLDPRHKKLKFVARDIRDATRSHVEDLYQQEKTRTDRSTVQDDPENTEVGKRKRESAMSFLLGSTYDEDTTERSELETYLMQPAAHFDSDPLLWWKAHEEEYPVLARLDEGRKKMWVQAVRREEGPLFKVTKCTYICSAHFEEGDVFLTPGGLKHVRKDAVPCHFAWANRSSRRKSPYARATERLGSDVREIAENGEEVELAAAVPAVSDHDYDARPPAGAMDAALRRIEELEAAVRRLSLVQQPQLRRFCVSDEYFRYYTRFPSERIFSLFWQAIEPSASSLVYWSKAQRMGVEAVSEATPSPQRKLPVIDEYFMYSLRTAVGLKEKVLADMFGVSVSTVSRVIITWANYLYLILGSMPIWITRDQVRRWMPPKFKVYCPHVRVIVYCTDLRCETPTALTLHSETYSTYKSHTTFKGLVGVSPSGAVTFVSKLYTGAISDNEITKQSGFIGLLAQGDGVMADKGFLIEPLLETVGASLIIPPFKHRAQFSREETERTQAIARLRILVERVIRRIKEYQIFDSTLPLTLSGSINQIWTNCCVLVNFQGPMELG</sequence>
<dbReference type="SUPFAM" id="SSF53098">
    <property type="entry name" value="Ribonuclease H-like"/>
    <property type="match status" value="1"/>
</dbReference>
<evidence type="ECO:0000256" key="1">
    <source>
        <dbReference type="ARBA" id="ARBA00001968"/>
    </source>
</evidence>
<gene>
    <name evidence="9" type="ORF">SKAU_G00193350</name>
</gene>
<dbReference type="SUPFAM" id="SSF57716">
    <property type="entry name" value="Glucocorticoid receptor-like (DNA-binding domain)"/>
    <property type="match status" value="1"/>
</dbReference>
<proteinExistence type="predicted"/>
<dbReference type="PANTHER" id="PTHR23080:SF142">
    <property type="entry name" value="SI:CH211-69L10.4"/>
    <property type="match status" value="1"/>
</dbReference>
<feature type="domain" description="DDE Tnp4" evidence="8">
    <location>
        <begin position="660"/>
        <end position="818"/>
    </location>
</feature>
<evidence type="ECO:0000256" key="3">
    <source>
        <dbReference type="ARBA" id="ARBA00022771"/>
    </source>
</evidence>
<keyword evidence="5" id="KW-0238">DNA-binding</keyword>
<comment type="caution">
    <text evidence="9">The sequence shown here is derived from an EMBL/GenBank/DDBJ whole genome shotgun (WGS) entry which is preliminary data.</text>
</comment>
<evidence type="ECO:0000259" key="7">
    <source>
        <dbReference type="Pfam" id="PF05485"/>
    </source>
</evidence>
<dbReference type="InterPro" id="IPR012337">
    <property type="entry name" value="RNaseH-like_sf"/>
</dbReference>
<protein>
    <recommendedName>
        <fullName evidence="11">Transposase</fullName>
    </recommendedName>
</protein>
<dbReference type="InterPro" id="IPR006612">
    <property type="entry name" value="THAP_Znf"/>
</dbReference>
<evidence type="ECO:0008006" key="11">
    <source>
        <dbReference type="Google" id="ProtNLM"/>
    </source>
</evidence>
<dbReference type="Pfam" id="PF05485">
    <property type="entry name" value="THAP"/>
    <property type="match status" value="1"/>
</dbReference>
<reference evidence="9" key="1">
    <citation type="journal article" date="2023" name="Science">
        <title>Genome structures resolve the early diversification of teleost fishes.</title>
        <authorList>
            <person name="Parey E."/>
            <person name="Louis A."/>
            <person name="Montfort J."/>
            <person name="Bouchez O."/>
            <person name="Roques C."/>
            <person name="Iampietro C."/>
            <person name="Lluch J."/>
            <person name="Castinel A."/>
            <person name="Donnadieu C."/>
            <person name="Desvignes T."/>
            <person name="Floi Bucao C."/>
            <person name="Jouanno E."/>
            <person name="Wen M."/>
            <person name="Mejri S."/>
            <person name="Dirks R."/>
            <person name="Jansen H."/>
            <person name="Henkel C."/>
            <person name="Chen W.J."/>
            <person name="Zahm M."/>
            <person name="Cabau C."/>
            <person name="Klopp C."/>
            <person name="Thompson A.W."/>
            <person name="Robinson-Rechavi M."/>
            <person name="Braasch I."/>
            <person name="Lecointre G."/>
            <person name="Bobe J."/>
            <person name="Postlethwait J.H."/>
            <person name="Berthelot C."/>
            <person name="Roest Crollius H."/>
            <person name="Guiguen Y."/>
        </authorList>
    </citation>
    <scope>NUCLEOTIDE SEQUENCE</scope>
    <source>
        <strain evidence="9">WJC10195</strain>
    </source>
</reference>
<evidence type="ECO:0000256" key="5">
    <source>
        <dbReference type="ARBA" id="ARBA00023125"/>
    </source>
</evidence>
<evidence type="ECO:0000256" key="2">
    <source>
        <dbReference type="ARBA" id="ARBA00022723"/>
    </source>
</evidence>